<feature type="domain" description="Protein kinase" evidence="2">
    <location>
        <begin position="545"/>
        <end position="755"/>
    </location>
</feature>
<accession>A0A3E2HD91</accession>
<dbReference type="GO" id="GO:0004672">
    <property type="term" value="F:protein kinase activity"/>
    <property type="evidence" value="ECO:0007669"/>
    <property type="project" value="InterPro"/>
</dbReference>
<dbReference type="InterPro" id="IPR011009">
    <property type="entry name" value="Kinase-like_dom_sf"/>
</dbReference>
<feature type="region of interest" description="Disordered" evidence="1">
    <location>
        <begin position="28"/>
        <end position="51"/>
    </location>
</feature>
<evidence type="ECO:0000259" key="2">
    <source>
        <dbReference type="PROSITE" id="PS50011"/>
    </source>
</evidence>
<evidence type="ECO:0000256" key="1">
    <source>
        <dbReference type="SAM" id="MobiDB-lite"/>
    </source>
</evidence>
<dbReference type="OMA" id="SCHEYIT"/>
<dbReference type="SUPFAM" id="SSF56112">
    <property type="entry name" value="Protein kinase-like (PK-like)"/>
    <property type="match status" value="1"/>
</dbReference>
<evidence type="ECO:0000313" key="4">
    <source>
        <dbReference type="Proteomes" id="UP000258309"/>
    </source>
</evidence>
<dbReference type="PANTHER" id="PTHR37171:SF1">
    <property type="entry name" value="SERINE_THREONINE-PROTEIN KINASE YRZF-RELATED"/>
    <property type="match status" value="1"/>
</dbReference>
<protein>
    <recommendedName>
        <fullName evidence="2">Protein kinase domain-containing protein</fullName>
    </recommendedName>
</protein>
<dbReference type="EMBL" id="NCSJ02000083">
    <property type="protein sequence ID" value="RFU31113.1"/>
    <property type="molecule type" value="Genomic_DNA"/>
</dbReference>
<feature type="non-terminal residue" evidence="3">
    <location>
        <position position="755"/>
    </location>
</feature>
<dbReference type="GO" id="GO:0005524">
    <property type="term" value="F:ATP binding"/>
    <property type="evidence" value="ECO:0007669"/>
    <property type="project" value="InterPro"/>
</dbReference>
<feature type="region of interest" description="Disordered" evidence="1">
    <location>
        <begin position="393"/>
        <end position="488"/>
    </location>
</feature>
<gene>
    <name evidence="3" type="ORF">B7463_g5223</name>
</gene>
<reference evidence="3 4" key="1">
    <citation type="submission" date="2018-05" db="EMBL/GenBank/DDBJ databases">
        <title>Draft genome sequence of Scytalidium lignicola DSM 105466, a ubiquitous saprotrophic fungus.</title>
        <authorList>
            <person name="Buettner E."/>
            <person name="Gebauer A.M."/>
            <person name="Hofrichter M."/>
            <person name="Liers C."/>
            <person name="Kellner H."/>
        </authorList>
    </citation>
    <scope>NUCLEOTIDE SEQUENCE [LARGE SCALE GENOMIC DNA]</scope>
    <source>
        <strain evidence="3 4">DSM 105466</strain>
    </source>
</reference>
<keyword evidence="4" id="KW-1185">Reference proteome</keyword>
<dbReference type="STRING" id="5539.A0A3E2HD91"/>
<name>A0A3E2HD91_SCYLI</name>
<dbReference type="Gene3D" id="1.10.510.10">
    <property type="entry name" value="Transferase(Phosphotransferase) domain 1"/>
    <property type="match status" value="1"/>
</dbReference>
<dbReference type="PANTHER" id="PTHR37171">
    <property type="entry name" value="SERINE/THREONINE-PROTEIN KINASE YRZF-RELATED"/>
    <property type="match status" value="1"/>
</dbReference>
<dbReference type="Pfam" id="PF06293">
    <property type="entry name" value="Kdo"/>
    <property type="match status" value="1"/>
</dbReference>
<proteinExistence type="predicted"/>
<dbReference type="Proteomes" id="UP000258309">
    <property type="component" value="Unassembled WGS sequence"/>
</dbReference>
<comment type="caution">
    <text evidence="3">The sequence shown here is derived from an EMBL/GenBank/DDBJ whole genome shotgun (WGS) entry which is preliminary data.</text>
</comment>
<feature type="non-terminal residue" evidence="3">
    <location>
        <position position="1"/>
    </location>
</feature>
<organism evidence="3 4">
    <name type="scientific">Scytalidium lignicola</name>
    <name type="common">Hyphomycete</name>
    <dbReference type="NCBI Taxonomy" id="5539"/>
    <lineage>
        <taxon>Eukaryota</taxon>
        <taxon>Fungi</taxon>
        <taxon>Dikarya</taxon>
        <taxon>Ascomycota</taxon>
        <taxon>Pezizomycotina</taxon>
        <taxon>Leotiomycetes</taxon>
        <taxon>Leotiomycetes incertae sedis</taxon>
        <taxon>Scytalidium</taxon>
    </lineage>
</organism>
<sequence>MSSDNLQEQLRLALESFERERKRAEEAIAGRNLADQRAERERTRAEEAEQRTRKTTLTEYLDLCHTYLFQSVSVQTDKSLSTQGDITSPKDKLRPDRLRPWNDFLAIQQDTQGRLQSAYADHDKQRVFENLAFIEGLGRRVASRKVASEGDLANLQRETIETPVASIIGHLQSLDAVQDEFTLGDGIFFDNHPNALSDAAEEVSQRLENLQTFTPIRAIPSFSGLRANQICVYTAAEDDDTPRKLALRLGLREMDIKSVIDRDLVPSAENPENFQYHADQLVASVITQTFSYMIQGGTQYGYITTGEAFIFLRIKIDDPRTVYYHLAEPGTDVIAQKEASQGFVHRTAISQILAFSLLALESAQENQRWLQKDIDTLDTWQVDYEAILRAIPDSVRQSPPDSEYHPETCTPVSRFTMGLRPRKLPTNACRPPSALTFDDDQNSPYGSDHESPPNTPTRPPGRVHSRQNREARPTRGSKPSQHGRQRRSFCTQQCIKGLVEGGYLDSSCPNVADHRGNWHENNKHRLNCKTFLILLHKQLQLNRDDDCYPLGRQGARSALFKLTLTSHGYTVAAKGTVAAFVKDLQHERQVYQHLMAIQGICVPVCLGTLDLARPYYYDIGVLIVHMMILSWAGQSLDDGKILNRIDRKMLDVMVTRSIEDIHRAGVLHKDARSANMLWNQETGRVMLIDFERSEILTGFRQALAKSSPNRKRKRFLSEEQILSKMATNPTEITQVNSRFMNEISNARMDVTRRQG</sequence>
<dbReference type="AlphaFoldDB" id="A0A3E2HD91"/>
<dbReference type="PROSITE" id="PS50011">
    <property type="entry name" value="PROTEIN_KINASE_DOM"/>
    <property type="match status" value="1"/>
</dbReference>
<dbReference type="OrthoDB" id="2156052at2759"/>
<dbReference type="InterPro" id="IPR000719">
    <property type="entry name" value="Prot_kinase_dom"/>
</dbReference>
<evidence type="ECO:0000313" key="3">
    <source>
        <dbReference type="EMBL" id="RFU31113.1"/>
    </source>
</evidence>
<dbReference type="InterPro" id="IPR052396">
    <property type="entry name" value="Meiotic_Drive_Suppr_Kinase"/>
</dbReference>